<protein>
    <submittedName>
        <fullName evidence="1">Uncharacterized protein</fullName>
    </submittedName>
</protein>
<dbReference type="AlphaFoldDB" id="A0A218W1Y4"/>
<accession>A0A218W1Y4</accession>
<evidence type="ECO:0000313" key="1">
    <source>
        <dbReference type="EMBL" id="OWM66519.1"/>
    </source>
</evidence>
<reference evidence="2" key="1">
    <citation type="journal article" date="2017" name="Plant J.">
        <title>The pomegranate (Punica granatum L.) genome and the genomics of punicalagin biosynthesis.</title>
        <authorList>
            <person name="Qin G."/>
            <person name="Xu C."/>
            <person name="Ming R."/>
            <person name="Tang H."/>
            <person name="Guyot R."/>
            <person name="Kramer E.M."/>
            <person name="Hu Y."/>
            <person name="Yi X."/>
            <person name="Qi Y."/>
            <person name="Xu X."/>
            <person name="Gao Z."/>
            <person name="Pan H."/>
            <person name="Jian J."/>
            <person name="Tian Y."/>
            <person name="Yue Z."/>
            <person name="Xu Y."/>
        </authorList>
    </citation>
    <scope>NUCLEOTIDE SEQUENCE [LARGE SCALE GENOMIC DNA]</scope>
    <source>
        <strain evidence="2">cv. Dabenzi</strain>
    </source>
</reference>
<dbReference type="EMBL" id="MTKT01005554">
    <property type="protein sequence ID" value="OWM66519.1"/>
    <property type="molecule type" value="Genomic_DNA"/>
</dbReference>
<name>A0A218W1Y4_PUNGR</name>
<organism evidence="1 2">
    <name type="scientific">Punica granatum</name>
    <name type="common">Pomegranate</name>
    <dbReference type="NCBI Taxonomy" id="22663"/>
    <lineage>
        <taxon>Eukaryota</taxon>
        <taxon>Viridiplantae</taxon>
        <taxon>Streptophyta</taxon>
        <taxon>Embryophyta</taxon>
        <taxon>Tracheophyta</taxon>
        <taxon>Spermatophyta</taxon>
        <taxon>Magnoliopsida</taxon>
        <taxon>eudicotyledons</taxon>
        <taxon>Gunneridae</taxon>
        <taxon>Pentapetalae</taxon>
        <taxon>rosids</taxon>
        <taxon>malvids</taxon>
        <taxon>Myrtales</taxon>
        <taxon>Lythraceae</taxon>
        <taxon>Punica</taxon>
    </lineage>
</organism>
<dbReference type="Proteomes" id="UP000197138">
    <property type="component" value="Unassembled WGS sequence"/>
</dbReference>
<comment type="caution">
    <text evidence="1">The sequence shown here is derived from an EMBL/GenBank/DDBJ whole genome shotgun (WGS) entry which is preliminary data.</text>
</comment>
<proteinExistence type="predicted"/>
<evidence type="ECO:0000313" key="2">
    <source>
        <dbReference type="Proteomes" id="UP000197138"/>
    </source>
</evidence>
<sequence>MYGQAICKQLWRWLQASQELGQLLEDPSVEWPFHSWMNKCSFILEMLSPLGTPCTLILDFRLCSRTITAGLFFSHLIMQK</sequence>
<gene>
    <name evidence="1" type="ORF">CDL15_Pgr013736</name>
</gene>